<dbReference type="GO" id="GO:0035190">
    <property type="term" value="P:syncytial nuclear migration"/>
    <property type="evidence" value="ECO:0007669"/>
    <property type="project" value="EnsemblMetazoa"/>
</dbReference>
<dbReference type="GO" id="GO:0031523">
    <property type="term" value="C:Myb complex"/>
    <property type="evidence" value="ECO:0007669"/>
    <property type="project" value="EnsemblMetazoa"/>
</dbReference>
<dbReference type="GO" id="GO:0005737">
    <property type="term" value="C:cytoplasm"/>
    <property type="evidence" value="ECO:0007669"/>
    <property type="project" value="EnsemblMetazoa"/>
</dbReference>
<feature type="region of interest" description="Disordered" evidence="10">
    <location>
        <begin position="435"/>
        <end position="497"/>
    </location>
</feature>
<dbReference type="InterPro" id="IPR004092">
    <property type="entry name" value="Mbt"/>
</dbReference>
<feature type="compositionally biased region" description="Pro residues" evidence="10">
    <location>
        <begin position="111"/>
        <end position="122"/>
    </location>
</feature>
<keyword evidence="13" id="KW-1185">Reference proteome</keyword>
<dbReference type="PROSITE" id="PS51079">
    <property type="entry name" value="MBT"/>
    <property type="match status" value="3"/>
</dbReference>
<evidence type="ECO:0000313" key="13">
    <source>
        <dbReference type="Proteomes" id="UP000009192"/>
    </source>
</evidence>
<comment type="subcellular location">
    <subcellularLocation>
        <location evidence="1">Nucleus</location>
    </subcellularLocation>
</comment>
<proteinExistence type="predicted"/>
<evidence type="ECO:0000256" key="2">
    <source>
        <dbReference type="ARBA" id="ARBA00022723"/>
    </source>
</evidence>
<dbReference type="GO" id="GO:0008270">
    <property type="term" value="F:zinc ion binding"/>
    <property type="evidence" value="ECO:0007669"/>
    <property type="project" value="UniProtKB-KW"/>
</dbReference>
<sequence>MLPANVGTVNPQREVPKTMSPVKSFSNKATATVKQPEEMRFVPIAPKPAKPSPVPPLIQLVSNGPNGNASSLLSILTPKTLLNPTCTKTNVQTVVPAQGNPQLQLQSQPQPQAPPQSQPQPQPQAQAPPMLIRSATTLATVPTQQLQPQQQQQQQQPQPQQQQQKQQQNQQQLQQNAAMHNSPIQSSGTAAVSTQTQLINMVAAKGSLKTAAAAPAQISLLSKKQTPVILSKAAVEKIRLKFGQVQAQANSGALVLTKPLKANCNQNGNQNANKNNNSNNLNSKSPPGTGSSCMPTATNTPPMPPLVPTSMPTSMAMATNALPEIKITPLPAAPANSTKIMKVQPSPMAVIVPVTPAPPLAPTVAAIVPAGTPLTTIAKLTQSHEQLGSPKLQRSKSLAGSEENATIILLQNNAAERRHSVAIMAKEVDVVEQPTHIETITIDDDDSEEEKEAEERRKQQEQQKQQQQQQQKQAATPIISVSASRKNSTASRSSSIASSCSSDVEMIILPCSKPEEPKQPKQQPLEIKHPGNGAIINIVKAETLPVTKEEFEKSLRCDELMDNSSPLSVCASNVAKSGTITITPISRLQNKSVDLVPNVAFALSTFKRSMQQNFSMLRWRDQQPSMLQNSKMRFELNRYNLLQLAERCEPRQGPAEYFERSLFDRPVRRPNSNSDPLLYLCSRCNCHGPASDFLAPRFCSISCVRRVPKRRQLNPPSAASENKISRMEPRATNGHVQNLHQHHQQLQQLQQQQLQLELQQQLQLQKQNREKERCREPRLNESKPIFKWTEYLKMKGNGGAAPIHLFPNPFPISPNQFKLGMKLEAIDPENCSLFCVCTIVEVRGYRLKLNFDGYPSMYDFWVNADSMDIFPPGWCERTSRVLQAPKGYCSDKFNWHRYLSKTNAEAAPAILFTHLKTSSHTQINDFCVGMHLEAEDLNDTGKICVATVADILDERIRVHFDGWDDCYDFWVHINSPYIHPCGWHDGRQQLIVPPDYQNLTFNWASYIEETGGIAAPERLFKPREPMEFQARMKLEVVDQRNPCLIRPATVITRKGYRIQLHLDCWPAEYYFWLEDDSPDLHPIGWCQATSHELEVPPNFKQDPPLMPCDVPGCRGFGNAKRFNLNMHALRDCCPYAPDNWRQWRAKTVKPPRVLPEHIKRADSPMPQSPSPSPSPSMSQSQSQSPSLSPSLSSSPSQSRSSPRPQTHVQDSSASSTSQLNSDSKLGTKGNALKKVDTPRPSLDSKPPANIRRDVKTPLPTDTKVKTAPAGQGELNPRCLAIAKSIVTEYGPHLARNYRLWQRNSDFDMTQLRSNPLYWTNWDVYEFVERALKSSSIAKMLFDEEIDGRALLMLGRKDLTTYFKLKVGPTVKLFSLIVNLRIAVACKFQTKETGLNIKQFKKSIKTAKREPLDNSRKAYADNPMVATTNNLKQNNAVERTPEKQEESEEEESEEGEEEEEVEEEEVEAEADDEDDADFEFKEEPDEELTDDEDVMLDSEDFLCVKPIHGMIKNGAVDEKDSDVIMTSVDALPVSAS</sequence>
<dbReference type="GO" id="GO:0043565">
    <property type="term" value="F:sequence-specific DNA binding"/>
    <property type="evidence" value="ECO:0007669"/>
    <property type="project" value="InterPro"/>
</dbReference>
<dbReference type="InterPro" id="IPR003118">
    <property type="entry name" value="Pointed_dom"/>
</dbReference>
<dbReference type="Gene3D" id="2.30.30.140">
    <property type="match status" value="3"/>
</dbReference>
<evidence type="ECO:0000256" key="9">
    <source>
        <dbReference type="PROSITE-ProRule" id="PRU00459"/>
    </source>
</evidence>
<feature type="compositionally biased region" description="Low complexity" evidence="10">
    <location>
        <begin position="265"/>
        <end position="283"/>
    </location>
</feature>
<dbReference type="SMR" id="B4K782"/>
<protein>
    <recommendedName>
        <fullName evidence="11">PNT domain-containing protein</fullName>
    </recommendedName>
</protein>
<dbReference type="CDD" id="cd09509">
    <property type="entry name" value="SAM_Polycomb"/>
    <property type="match status" value="1"/>
</dbReference>
<dbReference type="SMART" id="SM00561">
    <property type="entry name" value="MBT"/>
    <property type="match status" value="3"/>
</dbReference>
<dbReference type="Pfam" id="PF02198">
    <property type="entry name" value="SAM_PNT"/>
    <property type="match status" value="1"/>
</dbReference>
<evidence type="ECO:0000256" key="10">
    <source>
        <dbReference type="SAM" id="MobiDB-lite"/>
    </source>
</evidence>
<feature type="repeat" description="MBT" evidence="9">
    <location>
        <begin position="786"/>
        <end position="885"/>
    </location>
</feature>
<feature type="compositionally biased region" description="Acidic residues" evidence="10">
    <location>
        <begin position="441"/>
        <end position="452"/>
    </location>
</feature>
<keyword evidence="8" id="KW-0539">Nucleus</keyword>
<dbReference type="HOGENOM" id="CLU_002164_0_0_1"/>
<dbReference type="PANTHER" id="PTHR12247">
    <property type="entry name" value="POLYCOMB GROUP PROTEIN"/>
    <property type="match status" value="1"/>
</dbReference>
<dbReference type="PROSITE" id="PS51802">
    <property type="entry name" value="ZF_CCHHC"/>
    <property type="match status" value="1"/>
</dbReference>
<feature type="compositionally biased region" description="Low complexity" evidence="10">
    <location>
        <begin position="144"/>
        <end position="176"/>
    </location>
</feature>
<feature type="compositionally biased region" description="Polar residues" evidence="10">
    <location>
        <begin position="1424"/>
        <end position="1436"/>
    </location>
</feature>
<evidence type="ECO:0000256" key="6">
    <source>
        <dbReference type="ARBA" id="ARBA00023015"/>
    </source>
</evidence>
<feature type="compositionally biased region" description="Acidic residues" evidence="10">
    <location>
        <begin position="1444"/>
        <end position="1491"/>
    </location>
</feature>
<dbReference type="Pfam" id="PF02820">
    <property type="entry name" value="MBT"/>
    <property type="match status" value="3"/>
</dbReference>
<evidence type="ECO:0000256" key="7">
    <source>
        <dbReference type="ARBA" id="ARBA00023163"/>
    </source>
</evidence>
<dbReference type="InterPro" id="IPR050548">
    <property type="entry name" value="PcG_chromatin_remod_factors"/>
</dbReference>
<keyword evidence="7" id="KW-0804">Transcription</keyword>
<dbReference type="GO" id="GO:0008285">
    <property type="term" value="P:negative regulation of cell population proliferation"/>
    <property type="evidence" value="ECO:0007669"/>
    <property type="project" value="EnsemblMetazoa"/>
</dbReference>
<feature type="repeat" description="MBT" evidence="9">
    <location>
        <begin position="1001"/>
        <end position="1096"/>
    </location>
</feature>
<dbReference type="CDD" id="cd20103">
    <property type="entry name" value="MBT_L3MBTL1-like_rpt3"/>
    <property type="match status" value="1"/>
</dbReference>
<dbReference type="FunCoup" id="B4K782">
    <property type="interactions" value="138"/>
</dbReference>
<feature type="region of interest" description="Disordered" evidence="10">
    <location>
        <begin position="265"/>
        <end position="306"/>
    </location>
</feature>
<feature type="compositionally biased region" description="Polar residues" evidence="10">
    <location>
        <begin position="177"/>
        <end position="190"/>
    </location>
</feature>
<dbReference type="GO" id="GO:0090575">
    <property type="term" value="C:RNA polymerase II transcription regulator complex"/>
    <property type="evidence" value="ECO:0007669"/>
    <property type="project" value="EnsemblMetazoa"/>
</dbReference>
<evidence type="ECO:0000256" key="1">
    <source>
        <dbReference type="ARBA" id="ARBA00004123"/>
    </source>
</evidence>
<evidence type="ECO:0000256" key="4">
    <source>
        <dbReference type="ARBA" id="ARBA00022771"/>
    </source>
</evidence>
<name>B4K782_DROMO</name>
<dbReference type="GO" id="GO:0043035">
    <property type="term" value="F:chromatin insulator sequence binding"/>
    <property type="evidence" value="ECO:0007669"/>
    <property type="project" value="EnsemblMetazoa"/>
</dbReference>
<dbReference type="SMART" id="SM00251">
    <property type="entry name" value="SAM_PNT"/>
    <property type="match status" value="1"/>
</dbReference>
<dbReference type="GO" id="GO:0000122">
    <property type="term" value="P:negative regulation of transcription by RNA polymerase II"/>
    <property type="evidence" value="ECO:0007669"/>
    <property type="project" value="EnsemblMetazoa"/>
</dbReference>
<feature type="region of interest" description="Disordered" evidence="10">
    <location>
        <begin position="1410"/>
        <end position="1491"/>
    </location>
</feature>
<dbReference type="GO" id="GO:0010629">
    <property type="term" value="P:negative regulation of gene expression"/>
    <property type="evidence" value="ECO:0007669"/>
    <property type="project" value="EnsemblMetazoa"/>
</dbReference>
<feature type="region of interest" description="Disordered" evidence="10">
    <location>
        <begin position="102"/>
        <end position="127"/>
    </location>
</feature>
<feature type="compositionally biased region" description="Low complexity" evidence="10">
    <location>
        <begin position="1175"/>
        <end position="1205"/>
    </location>
</feature>
<feature type="repeat" description="MBT" evidence="9">
    <location>
        <begin position="893"/>
        <end position="994"/>
    </location>
</feature>
<keyword evidence="3" id="KW-0677">Repeat</keyword>
<dbReference type="GO" id="GO:0007347">
    <property type="term" value="P:regulation of preblastoderm mitotic cell cycle"/>
    <property type="evidence" value="ECO:0007669"/>
    <property type="project" value="EnsemblMetazoa"/>
</dbReference>
<feature type="region of interest" description="Disordered" evidence="10">
    <location>
        <begin position="142"/>
        <end position="190"/>
    </location>
</feature>
<keyword evidence="2" id="KW-0479">Metal-binding</keyword>
<gene>
    <name evidence="12" type="primary">Dmoj\GI10512</name>
    <name evidence="12" type="ORF">Dmoj_GI10512</name>
</gene>
<feature type="compositionally biased region" description="Polar residues" evidence="10">
    <location>
        <begin position="1206"/>
        <end position="1224"/>
    </location>
</feature>
<evidence type="ECO:0000256" key="5">
    <source>
        <dbReference type="ARBA" id="ARBA00022833"/>
    </source>
</evidence>
<dbReference type="InterPro" id="IPR013761">
    <property type="entry name" value="SAM/pointed_sf"/>
</dbReference>
<dbReference type="Proteomes" id="UP000009192">
    <property type="component" value="Unassembled WGS sequence"/>
</dbReference>
<evidence type="ECO:0000259" key="11">
    <source>
        <dbReference type="SMART" id="SM00251"/>
    </source>
</evidence>
<dbReference type="GO" id="GO:0042393">
    <property type="term" value="F:histone binding"/>
    <property type="evidence" value="ECO:0007669"/>
    <property type="project" value="TreeGrafter"/>
</dbReference>
<dbReference type="InParanoid" id="B4K782"/>
<feature type="compositionally biased region" description="Low complexity" evidence="10">
    <location>
        <begin position="462"/>
        <end position="475"/>
    </location>
</feature>
<keyword evidence="5" id="KW-0862">Zinc</keyword>
<dbReference type="GO" id="GO:0005700">
    <property type="term" value="C:polytene chromosome"/>
    <property type="evidence" value="ECO:0007669"/>
    <property type="project" value="EnsemblMetazoa"/>
</dbReference>
<dbReference type="OrthoDB" id="8188861at2759"/>
<dbReference type="GO" id="GO:0007405">
    <property type="term" value="P:neuroblast proliferation"/>
    <property type="evidence" value="ECO:0007669"/>
    <property type="project" value="EnsemblMetazoa"/>
</dbReference>
<feature type="compositionally biased region" description="Low complexity" evidence="10">
    <location>
        <begin position="482"/>
        <end position="497"/>
    </location>
</feature>
<evidence type="ECO:0000313" key="12">
    <source>
        <dbReference type="EMBL" id="EDW16395.2"/>
    </source>
</evidence>
<evidence type="ECO:0000256" key="8">
    <source>
        <dbReference type="ARBA" id="ARBA00023242"/>
    </source>
</evidence>
<dbReference type="InterPro" id="IPR002515">
    <property type="entry name" value="Znf_C2H2C"/>
</dbReference>
<dbReference type="eggNOG" id="KOG3766">
    <property type="taxonomic scope" value="Eukaryota"/>
</dbReference>
<dbReference type="CDD" id="cd20101">
    <property type="entry name" value="MBT_L3MBTL1-like_rpt1"/>
    <property type="match status" value="1"/>
</dbReference>
<evidence type="ECO:0000256" key="3">
    <source>
        <dbReference type="ARBA" id="ARBA00022737"/>
    </source>
</evidence>
<reference evidence="12 13" key="1">
    <citation type="journal article" date="2007" name="Nature">
        <title>Evolution of genes and genomes on the Drosophila phylogeny.</title>
        <authorList>
            <consortium name="Drosophila 12 Genomes Consortium"/>
            <person name="Clark A.G."/>
            <person name="Eisen M.B."/>
            <person name="Smith D.R."/>
            <person name="Bergman C.M."/>
            <person name="Oliver B."/>
            <person name="Markow T.A."/>
            <person name="Kaufman T.C."/>
            <person name="Kellis M."/>
            <person name="Gelbart W."/>
            <person name="Iyer V.N."/>
            <person name="Pollard D.A."/>
            <person name="Sackton T.B."/>
            <person name="Larracuente A.M."/>
            <person name="Singh N.D."/>
            <person name="Abad J.P."/>
            <person name="Abt D.N."/>
            <person name="Adryan B."/>
            <person name="Aguade M."/>
            <person name="Akashi H."/>
            <person name="Anderson W.W."/>
            <person name="Aquadro C.F."/>
            <person name="Ardell D.H."/>
            <person name="Arguello R."/>
            <person name="Artieri C.G."/>
            <person name="Barbash D.A."/>
            <person name="Barker D."/>
            <person name="Barsanti P."/>
            <person name="Batterham P."/>
            <person name="Batzoglou S."/>
            <person name="Begun D."/>
            <person name="Bhutkar A."/>
            <person name="Blanco E."/>
            <person name="Bosak S.A."/>
            <person name="Bradley R.K."/>
            <person name="Brand A.D."/>
            <person name="Brent M.R."/>
            <person name="Brooks A.N."/>
            <person name="Brown R.H."/>
            <person name="Butlin R.K."/>
            <person name="Caggese C."/>
            <person name="Calvi B.R."/>
            <person name="Bernardo de Carvalho A."/>
            <person name="Caspi A."/>
            <person name="Castrezana S."/>
            <person name="Celniker S.E."/>
            <person name="Chang J.L."/>
            <person name="Chapple C."/>
            <person name="Chatterji S."/>
            <person name="Chinwalla A."/>
            <person name="Civetta A."/>
            <person name="Clifton S.W."/>
            <person name="Comeron J.M."/>
            <person name="Costello J.C."/>
            <person name="Coyne J.A."/>
            <person name="Daub J."/>
            <person name="David R.G."/>
            <person name="Delcher A.L."/>
            <person name="Delehaunty K."/>
            <person name="Do C.B."/>
            <person name="Ebling H."/>
            <person name="Edwards K."/>
            <person name="Eickbush T."/>
            <person name="Evans J.D."/>
            <person name="Filipski A."/>
            <person name="Findeiss S."/>
            <person name="Freyhult E."/>
            <person name="Fulton L."/>
            <person name="Fulton R."/>
            <person name="Garcia A.C."/>
            <person name="Gardiner A."/>
            <person name="Garfield D.A."/>
            <person name="Garvin B.E."/>
            <person name="Gibson G."/>
            <person name="Gilbert D."/>
            <person name="Gnerre S."/>
            <person name="Godfrey J."/>
            <person name="Good R."/>
            <person name="Gotea V."/>
            <person name="Gravely B."/>
            <person name="Greenberg A.J."/>
            <person name="Griffiths-Jones S."/>
            <person name="Gross S."/>
            <person name="Guigo R."/>
            <person name="Gustafson E.A."/>
            <person name="Haerty W."/>
            <person name="Hahn M.W."/>
            <person name="Halligan D.L."/>
            <person name="Halpern A.L."/>
            <person name="Halter G.M."/>
            <person name="Han M.V."/>
            <person name="Heger A."/>
            <person name="Hillier L."/>
            <person name="Hinrichs A.S."/>
            <person name="Holmes I."/>
            <person name="Hoskins R.A."/>
            <person name="Hubisz M.J."/>
            <person name="Hultmark D."/>
            <person name="Huntley M.A."/>
            <person name="Jaffe D.B."/>
            <person name="Jagadeeshan S."/>
            <person name="Jeck W.R."/>
            <person name="Johnson J."/>
            <person name="Jones C.D."/>
            <person name="Jordan W.C."/>
            <person name="Karpen G.H."/>
            <person name="Kataoka E."/>
            <person name="Keightley P.D."/>
            <person name="Kheradpour P."/>
            <person name="Kirkness E.F."/>
            <person name="Koerich L.B."/>
            <person name="Kristiansen K."/>
            <person name="Kudrna D."/>
            <person name="Kulathinal R.J."/>
            <person name="Kumar S."/>
            <person name="Kwok R."/>
            <person name="Lander E."/>
            <person name="Langley C.H."/>
            <person name="Lapoint R."/>
            <person name="Lazzaro B.P."/>
            <person name="Lee S.J."/>
            <person name="Levesque L."/>
            <person name="Li R."/>
            <person name="Lin C.F."/>
            <person name="Lin M.F."/>
            <person name="Lindblad-Toh K."/>
            <person name="Llopart A."/>
            <person name="Long M."/>
            <person name="Low L."/>
            <person name="Lozovsky E."/>
            <person name="Lu J."/>
            <person name="Luo M."/>
            <person name="Machado C.A."/>
            <person name="Makalowski W."/>
            <person name="Marzo M."/>
            <person name="Matsuda M."/>
            <person name="Matzkin L."/>
            <person name="McAllister B."/>
            <person name="McBride C.S."/>
            <person name="McKernan B."/>
            <person name="McKernan K."/>
            <person name="Mendez-Lago M."/>
            <person name="Minx P."/>
            <person name="Mollenhauer M.U."/>
            <person name="Montooth K."/>
            <person name="Mount S.M."/>
            <person name="Mu X."/>
            <person name="Myers E."/>
            <person name="Negre B."/>
            <person name="Newfeld S."/>
            <person name="Nielsen R."/>
            <person name="Noor M.A."/>
            <person name="O'Grady P."/>
            <person name="Pachter L."/>
            <person name="Papaceit M."/>
            <person name="Parisi M.J."/>
            <person name="Parisi M."/>
            <person name="Parts L."/>
            <person name="Pedersen J.S."/>
            <person name="Pesole G."/>
            <person name="Phillippy A.M."/>
            <person name="Ponting C.P."/>
            <person name="Pop M."/>
            <person name="Porcelli D."/>
            <person name="Powell J.R."/>
            <person name="Prohaska S."/>
            <person name="Pruitt K."/>
            <person name="Puig M."/>
            <person name="Quesneville H."/>
            <person name="Ram K.R."/>
            <person name="Rand D."/>
            <person name="Rasmussen M.D."/>
            <person name="Reed L.K."/>
            <person name="Reenan R."/>
            <person name="Reily A."/>
            <person name="Remington K.A."/>
            <person name="Rieger T.T."/>
            <person name="Ritchie M.G."/>
            <person name="Robin C."/>
            <person name="Rogers Y.H."/>
            <person name="Rohde C."/>
            <person name="Rozas J."/>
            <person name="Rubenfield M.J."/>
            <person name="Ruiz A."/>
            <person name="Russo S."/>
            <person name="Salzberg S.L."/>
            <person name="Sanchez-Gracia A."/>
            <person name="Saranga D.J."/>
            <person name="Sato H."/>
            <person name="Schaeffer S.W."/>
            <person name="Schatz M.C."/>
            <person name="Schlenke T."/>
            <person name="Schwartz R."/>
            <person name="Segarra C."/>
            <person name="Singh R.S."/>
            <person name="Sirot L."/>
            <person name="Sirota M."/>
            <person name="Sisneros N.B."/>
            <person name="Smith C.D."/>
            <person name="Smith T.F."/>
            <person name="Spieth J."/>
            <person name="Stage D.E."/>
            <person name="Stark A."/>
            <person name="Stephan W."/>
            <person name="Strausberg R.L."/>
            <person name="Strempel S."/>
            <person name="Sturgill D."/>
            <person name="Sutton G."/>
            <person name="Sutton G.G."/>
            <person name="Tao W."/>
            <person name="Teichmann S."/>
            <person name="Tobari Y.N."/>
            <person name="Tomimura Y."/>
            <person name="Tsolas J.M."/>
            <person name="Valente V.L."/>
            <person name="Venter E."/>
            <person name="Venter J.C."/>
            <person name="Vicario S."/>
            <person name="Vieira F.G."/>
            <person name="Vilella A.J."/>
            <person name="Villasante A."/>
            <person name="Walenz B."/>
            <person name="Wang J."/>
            <person name="Wasserman M."/>
            <person name="Watts T."/>
            <person name="Wilson D."/>
            <person name="Wilson R.K."/>
            <person name="Wing R.A."/>
            <person name="Wolfner M.F."/>
            <person name="Wong A."/>
            <person name="Wong G.K."/>
            <person name="Wu C.I."/>
            <person name="Wu G."/>
            <person name="Yamamoto D."/>
            <person name="Yang H.P."/>
            <person name="Yang S.P."/>
            <person name="Yorke J.A."/>
            <person name="Yoshida K."/>
            <person name="Zdobnov E."/>
            <person name="Zhang P."/>
            <person name="Zhang Y."/>
            <person name="Zimin A.V."/>
            <person name="Baldwin J."/>
            <person name="Abdouelleil A."/>
            <person name="Abdulkadir J."/>
            <person name="Abebe A."/>
            <person name="Abera B."/>
            <person name="Abreu J."/>
            <person name="Acer S.C."/>
            <person name="Aftuck L."/>
            <person name="Alexander A."/>
            <person name="An P."/>
            <person name="Anderson E."/>
            <person name="Anderson S."/>
            <person name="Arachi H."/>
            <person name="Azer M."/>
            <person name="Bachantsang P."/>
            <person name="Barry A."/>
            <person name="Bayul T."/>
            <person name="Berlin A."/>
            <person name="Bessette D."/>
            <person name="Bloom T."/>
            <person name="Blye J."/>
            <person name="Boguslavskiy L."/>
            <person name="Bonnet C."/>
            <person name="Boukhgalter B."/>
            <person name="Bourzgui I."/>
            <person name="Brown A."/>
            <person name="Cahill P."/>
            <person name="Channer S."/>
            <person name="Cheshatsang Y."/>
            <person name="Chuda L."/>
            <person name="Citroen M."/>
            <person name="Collymore A."/>
            <person name="Cooke P."/>
            <person name="Costello M."/>
            <person name="D'Aco K."/>
            <person name="Daza R."/>
            <person name="De Haan G."/>
            <person name="DeGray S."/>
            <person name="DeMaso C."/>
            <person name="Dhargay N."/>
            <person name="Dooley K."/>
            <person name="Dooley E."/>
            <person name="Doricent M."/>
            <person name="Dorje P."/>
            <person name="Dorjee K."/>
            <person name="Dupes A."/>
            <person name="Elong R."/>
            <person name="Falk J."/>
            <person name="Farina A."/>
            <person name="Faro S."/>
            <person name="Ferguson D."/>
            <person name="Fisher S."/>
            <person name="Foley C.D."/>
            <person name="Franke A."/>
            <person name="Friedrich D."/>
            <person name="Gadbois L."/>
            <person name="Gearin G."/>
            <person name="Gearin C.R."/>
            <person name="Giannoukos G."/>
            <person name="Goode T."/>
            <person name="Graham J."/>
            <person name="Grandbois E."/>
            <person name="Grewal S."/>
            <person name="Gyaltsen K."/>
            <person name="Hafez N."/>
            <person name="Hagos B."/>
            <person name="Hall J."/>
            <person name="Henson C."/>
            <person name="Hollinger A."/>
            <person name="Honan T."/>
            <person name="Huard M.D."/>
            <person name="Hughes L."/>
            <person name="Hurhula B."/>
            <person name="Husby M.E."/>
            <person name="Kamat A."/>
            <person name="Kanga B."/>
            <person name="Kashin S."/>
            <person name="Khazanovich D."/>
            <person name="Kisner P."/>
            <person name="Lance K."/>
            <person name="Lara M."/>
            <person name="Lee W."/>
            <person name="Lennon N."/>
            <person name="Letendre F."/>
            <person name="LeVine R."/>
            <person name="Lipovsky A."/>
            <person name="Liu X."/>
            <person name="Liu J."/>
            <person name="Liu S."/>
            <person name="Lokyitsang T."/>
            <person name="Lokyitsang Y."/>
            <person name="Lubonja R."/>
            <person name="Lui A."/>
            <person name="MacDonald P."/>
            <person name="Magnisalis V."/>
            <person name="Maru K."/>
            <person name="Matthews C."/>
            <person name="McCusker W."/>
            <person name="McDonough S."/>
            <person name="Mehta T."/>
            <person name="Meldrim J."/>
            <person name="Meneus L."/>
            <person name="Mihai O."/>
            <person name="Mihalev A."/>
            <person name="Mihova T."/>
            <person name="Mittelman R."/>
            <person name="Mlenga V."/>
            <person name="Montmayeur A."/>
            <person name="Mulrain L."/>
            <person name="Navidi A."/>
            <person name="Naylor J."/>
            <person name="Negash T."/>
            <person name="Nguyen T."/>
            <person name="Nguyen N."/>
            <person name="Nicol R."/>
            <person name="Norbu C."/>
            <person name="Norbu N."/>
            <person name="Novod N."/>
            <person name="O'Neill B."/>
            <person name="Osman S."/>
            <person name="Markiewicz E."/>
            <person name="Oyono O.L."/>
            <person name="Patti C."/>
            <person name="Phunkhang P."/>
            <person name="Pierre F."/>
            <person name="Priest M."/>
            <person name="Raghuraman S."/>
            <person name="Rege F."/>
            <person name="Reyes R."/>
            <person name="Rise C."/>
            <person name="Rogov P."/>
            <person name="Ross K."/>
            <person name="Ryan E."/>
            <person name="Settipalli S."/>
            <person name="Shea T."/>
            <person name="Sherpa N."/>
            <person name="Shi L."/>
            <person name="Shih D."/>
            <person name="Sparrow T."/>
            <person name="Spaulding J."/>
            <person name="Stalker J."/>
            <person name="Stange-Thomann N."/>
            <person name="Stavropoulos S."/>
            <person name="Stone C."/>
            <person name="Strader C."/>
            <person name="Tesfaye S."/>
            <person name="Thomson T."/>
            <person name="Thoulutsang Y."/>
            <person name="Thoulutsang D."/>
            <person name="Topham K."/>
            <person name="Topping I."/>
            <person name="Tsamla T."/>
            <person name="Vassiliev H."/>
            <person name="Vo A."/>
            <person name="Wangchuk T."/>
            <person name="Wangdi T."/>
            <person name="Weiand M."/>
            <person name="Wilkinson J."/>
            <person name="Wilson A."/>
            <person name="Yadav S."/>
            <person name="Young G."/>
            <person name="Yu Q."/>
            <person name="Zembek L."/>
            <person name="Zhong D."/>
            <person name="Zimmer A."/>
            <person name="Zwirko Z."/>
            <person name="Jaffe D.B."/>
            <person name="Alvarez P."/>
            <person name="Brockman W."/>
            <person name="Butler J."/>
            <person name="Chin C."/>
            <person name="Gnerre S."/>
            <person name="Grabherr M."/>
            <person name="Kleber M."/>
            <person name="Mauceli E."/>
            <person name="MacCallum I."/>
        </authorList>
    </citation>
    <scope>NUCLEOTIDE SEQUENCE [LARGE SCALE GENOMIC DNA]</scope>
    <source>
        <strain evidence="13">Tucson 15081-1352.22</strain>
    </source>
</reference>
<keyword evidence="6" id="KW-0805">Transcription regulation</keyword>
<dbReference type="GO" id="GO:0007281">
    <property type="term" value="P:germ cell development"/>
    <property type="evidence" value="ECO:0007669"/>
    <property type="project" value="EnsemblMetazoa"/>
</dbReference>
<feature type="domain" description="PNT" evidence="11">
    <location>
        <begin position="1294"/>
        <end position="1383"/>
    </location>
</feature>
<dbReference type="Gene3D" id="1.10.150.50">
    <property type="entry name" value="Transcription Factor, Ets-1"/>
    <property type="match status" value="1"/>
</dbReference>
<keyword evidence="4" id="KW-0863">Zinc-finger</keyword>
<feature type="region of interest" description="Disordered" evidence="10">
    <location>
        <begin position="1157"/>
        <end position="1269"/>
    </location>
</feature>
<dbReference type="EMBL" id="CH933806">
    <property type="protein sequence ID" value="EDW16395.2"/>
    <property type="molecule type" value="Genomic_DNA"/>
</dbReference>
<dbReference type="PANTHER" id="PTHR12247:SF131">
    <property type="entry name" value="LD05287P"/>
    <property type="match status" value="1"/>
</dbReference>
<accession>B4K782</accession>
<dbReference type="SUPFAM" id="SSF47769">
    <property type="entry name" value="SAM/Pointed domain"/>
    <property type="match status" value="1"/>
</dbReference>
<dbReference type="KEGG" id="dmo:Dmoj_GI10512"/>
<dbReference type="SUPFAM" id="SSF63748">
    <property type="entry name" value="Tudor/PWWP/MBT"/>
    <property type="match status" value="3"/>
</dbReference>
<feature type="compositionally biased region" description="Polar residues" evidence="10">
    <location>
        <begin position="284"/>
        <end position="293"/>
    </location>
</feature>
<organism evidence="12 13">
    <name type="scientific">Drosophila mojavensis</name>
    <name type="common">Fruit fly</name>
    <dbReference type="NCBI Taxonomy" id="7230"/>
    <lineage>
        <taxon>Eukaryota</taxon>
        <taxon>Metazoa</taxon>
        <taxon>Ecdysozoa</taxon>
        <taxon>Arthropoda</taxon>
        <taxon>Hexapoda</taxon>
        <taxon>Insecta</taxon>
        <taxon>Pterygota</taxon>
        <taxon>Neoptera</taxon>
        <taxon>Endopterygota</taxon>
        <taxon>Diptera</taxon>
        <taxon>Brachycera</taxon>
        <taxon>Muscomorpha</taxon>
        <taxon>Ephydroidea</taxon>
        <taxon>Drosophilidae</taxon>
        <taxon>Drosophila</taxon>
    </lineage>
</organism>
<dbReference type="CDD" id="cd20102">
    <property type="entry name" value="MBT_L3MBTL1-like_rpt2"/>
    <property type="match status" value="1"/>
</dbReference>
<dbReference type="GO" id="GO:0042659">
    <property type="term" value="P:regulation of cell fate specification"/>
    <property type="evidence" value="ECO:0007669"/>
    <property type="project" value="EnsemblMetazoa"/>
</dbReference>